<proteinExistence type="predicted"/>
<dbReference type="InterPro" id="IPR029068">
    <property type="entry name" value="Glyas_Bleomycin-R_OHBP_Dase"/>
</dbReference>
<reference evidence="2 3" key="1">
    <citation type="submission" date="2018-03" db="EMBL/GenBank/DDBJ databases">
        <title>Genomic Encyclopedia of Archaeal and Bacterial Type Strains, Phase II (KMG-II): from individual species to whole genera.</title>
        <authorList>
            <person name="Goeker M."/>
        </authorList>
    </citation>
    <scope>NUCLEOTIDE SEQUENCE [LARGE SCALE GENOMIC DNA]</scope>
    <source>
        <strain evidence="2 3">DSM 19711</strain>
    </source>
</reference>
<dbReference type="GO" id="GO:0016829">
    <property type="term" value="F:lyase activity"/>
    <property type="evidence" value="ECO:0007669"/>
    <property type="project" value="UniProtKB-KW"/>
</dbReference>
<gene>
    <name evidence="2" type="ORF">CLV37_108281</name>
</gene>
<evidence type="ECO:0000259" key="1">
    <source>
        <dbReference type="PROSITE" id="PS51819"/>
    </source>
</evidence>
<organism evidence="2 3">
    <name type="scientific">Kineococcus rhizosphaerae</name>
    <dbReference type="NCBI Taxonomy" id="559628"/>
    <lineage>
        <taxon>Bacteria</taxon>
        <taxon>Bacillati</taxon>
        <taxon>Actinomycetota</taxon>
        <taxon>Actinomycetes</taxon>
        <taxon>Kineosporiales</taxon>
        <taxon>Kineosporiaceae</taxon>
        <taxon>Kineococcus</taxon>
    </lineage>
</organism>
<sequence length="120" mass="12821">MEALSHVSTVFLFVADLPGAVRWYTDRLGDPPVEEIPQLAVFDTGAGRLVLHVEDEFNTGAGVSGPVAYWDVADVDAVTAAWVAHGALAHRGPKTVFGGQRLCQLLDPFGNLVGIRQVLP</sequence>
<feature type="domain" description="VOC" evidence="1">
    <location>
        <begin position="3"/>
        <end position="118"/>
    </location>
</feature>
<protein>
    <submittedName>
        <fullName evidence="2">Putative enzyme related to lactoylglutathione lyase</fullName>
    </submittedName>
</protein>
<dbReference type="Gene3D" id="3.10.180.10">
    <property type="entry name" value="2,3-Dihydroxybiphenyl 1,2-Dioxygenase, domain 1"/>
    <property type="match status" value="1"/>
</dbReference>
<keyword evidence="3" id="KW-1185">Reference proteome</keyword>
<dbReference type="InterPro" id="IPR037523">
    <property type="entry name" value="VOC_core"/>
</dbReference>
<dbReference type="Pfam" id="PF00903">
    <property type="entry name" value="Glyoxalase"/>
    <property type="match status" value="1"/>
</dbReference>
<dbReference type="AlphaFoldDB" id="A0A2T0R252"/>
<accession>A0A2T0R252</accession>
<evidence type="ECO:0000313" key="2">
    <source>
        <dbReference type="EMBL" id="PRY13610.1"/>
    </source>
</evidence>
<dbReference type="InterPro" id="IPR004360">
    <property type="entry name" value="Glyas_Fos-R_dOase_dom"/>
</dbReference>
<dbReference type="PROSITE" id="PS51819">
    <property type="entry name" value="VOC"/>
    <property type="match status" value="1"/>
</dbReference>
<dbReference type="RefSeq" id="WP_106212523.1">
    <property type="nucleotide sequence ID" value="NZ_PVZF01000008.1"/>
</dbReference>
<evidence type="ECO:0000313" key="3">
    <source>
        <dbReference type="Proteomes" id="UP000238083"/>
    </source>
</evidence>
<keyword evidence="2" id="KW-0456">Lyase</keyword>
<dbReference type="Proteomes" id="UP000238083">
    <property type="component" value="Unassembled WGS sequence"/>
</dbReference>
<dbReference type="SUPFAM" id="SSF54593">
    <property type="entry name" value="Glyoxalase/Bleomycin resistance protein/Dihydroxybiphenyl dioxygenase"/>
    <property type="match status" value="1"/>
</dbReference>
<name>A0A2T0R252_9ACTN</name>
<comment type="caution">
    <text evidence="2">The sequence shown here is derived from an EMBL/GenBank/DDBJ whole genome shotgun (WGS) entry which is preliminary data.</text>
</comment>
<dbReference type="OrthoDB" id="4548523at2"/>
<dbReference type="EMBL" id="PVZF01000008">
    <property type="protein sequence ID" value="PRY13610.1"/>
    <property type="molecule type" value="Genomic_DNA"/>
</dbReference>